<dbReference type="PANTHER" id="PTHR33992">
    <property type="entry name" value="RIBONUCLEASE P PROTEIN COMPONENT"/>
    <property type="match status" value="1"/>
</dbReference>
<evidence type="ECO:0000256" key="8">
    <source>
        <dbReference type="NCBIfam" id="TIGR00188"/>
    </source>
</evidence>
<evidence type="ECO:0000256" key="3">
    <source>
        <dbReference type="ARBA" id="ARBA00022722"/>
    </source>
</evidence>
<gene>
    <name evidence="7" type="primary">rnpA</name>
    <name evidence="9" type="ORF">A3G33_06475</name>
</gene>
<dbReference type="PROSITE" id="PS00648">
    <property type="entry name" value="RIBONUCLEASE_P"/>
    <property type="match status" value="1"/>
</dbReference>
<evidence type="ECO:0000256" key="1">
    <source>
        <dbReference type="ARBA" id="ARBA00002663"/>
    </source>
</evidence>
<dbReference type="GO" id="GO:0042781">
    <property type="term" value="F:3'-tRNA processing endoribonuclease activity"/>
    <property type="evidence" value="ECO:0007669"/>
    <property type="project" value="TreeGrafter"/>
</dbReference>
<dbReference type="EC" id="3.1.26.5" evidence="7 8"/>
<comment type="function">
    <text evidence="1 7">RNaseP catalyzes the removal of the 5'-leader sequence from pre-tRNA to produce the mature 5'-terminus. It can also cleave other RNA substrates such as 4.5S RNA. The protein component plays an auxiliary but essential role in vivo by binding to the 5'-leader sequence and broadening the substrate specificity of the ribozyme.</text>
</comment>
<comment type="similarity">
    <text evidence="7">Belongs to the RnpA family.</text>
</comment>
<reference evidence="9 10" key="1">
    <citation type="journal article" date="2016" name="Nat. Commun.">
        <title>Thousands of microbial genomes shed light on interconnected biogeochemical processes in an aquifer system.</title>
        <authorList>
            <person name="Anantharaman K."/>
            <person name="Brown C.T."/>
            <person name="Hug L.A."/>
            <person name="Sharon I."/>
            <person name="Castelle C.J."/>
            <person name="Probst A.J."/>
            <person name="Thomas B.C."/>
            <person name="Singh A."/>
            <person name="Wilkins M.J."/>
            <person name="Karaoz U."/>
            <person name="Brodie E.L."/>
            <person name="Williams K.H."/>
            <person name="Hubbard S.S."/>
            <person name="Banfield J.F."/>
        </authorList>
    </citation>
    <scope>NUCLEOTIDE SEQUENCE [LARGE SCALE GENOMIC DNA]</scope>
</reference>
<keyword evidence="2 7" id="KW-0819">tRNA processing</keyword>
<dbReference type="EMBL" id="MHFR01000018">
    <property type="protein sequence ID" value="OGW98962.1"/>
    <property type="molecule type" value="Genomic_DNA"/>
</dbReference>
<dbReference type="GO" id="GO:0000049">
    <property type="term" value="F:tRNA binding"/>
    <property type="evidence" value="ECO:0007669"/>
    <property type="project" value="UniProtKB-UniRule"/>
</dbReference>
<evidence type="ECO:0000256" key="7">
    <source>
        <dbReference type="HAMAP-Rule" id="MF_00227"/>
    </source>
</evidence>
<dbReference type="Pfam" id="PF00825">
    <property type="entry name" value="Ribonuclease_P"/>
    <property type="match status" value="1"/>
</dbReference>
<keyword evidence="3 7" id="KW-0540">Nuclease</keyword>
<evidence type="ECO:0000313" key="10">
    <source>
        <dbReference type="Proteomes" id="UP000178187"/>
    </source>
</evidence>
<accession>A0A1G1L1E2</accession>
<dbReference type="InterPro" id="IPR020539">
    <property type="entry name" value="RNase_P_CS"/>
</dbReference>
<dbReference type="InterPro" id="IPR000100">
    <property type="entry name" value="RNase_P"/>
</dbReference>
<evidence type="ECO:0000256" key="5">
    <source>
        <dbReference type="ARBA" id="ARBA00022801"/>
    </source>
</evidence>
<dbReference type="PANTHER" id="PTHR33992:SF1">
    <property type="entry name" value="RIBONUCLEASE P PROTEIN COMPONENT"/>
    <property type="match status" value="1"/>
</dbReference>
<dbReference type="NCBIfam" id="TIGR00188">
    <property type="entry name" value="rnpA"/>
    <property type="match status" value="1"/>
</dbReference>
<keyword evidence="4 7" id="KW-0255">Endonuclease</keyword>
<comment type="subunit">
    <text evidence="7">Consists of a catalytic RNA component (M1 or rnpB) and a protein subunit.</text>
</comment>
<dbReference type="InterPro" id="IPR014721">
    <property type="entry name" value="Ribsml_uS5_D2-typ_fold_subgr"/>
</dbReference>
<dbReference type="InterPro" id="IPR020568">
    <property type="entry name" value="Ribosomal_Su5_D2-typ_SF"/>
</dbReference>
<dbReference type="HAMAP" id="MF_00227">
    <property type="entry name" value="RNase_P"/>
    <property type="match status" value="1"/>
</dbReference>
<name>A0A1G1L1E2_9BACT</name>
<evidence type="ECO:0000256" key="6">
    <source>
        <dbReference type="ARBA" id="ARBA00022884"/>
    </source>
</evidence>
<dbReference type="GO" id="GO:0030677">
    <property type="term" value="C:ribonuclease P complex"/>
    <property type="evidence" value="ECO:0007669"/>
    <property type="project" value="TreeGrafter"/>
</dbReference>
<dbReference type="AlphaFoldDB" id="A0A1G1L1E2"/>
<keyword evidence="6 7" id="KW-0694">RNA-binding</keyword>
<evidence type="ECO:0000313" key="9">
    <source>
        <dbReference type="EMBL" id="OGW98962.1"/>
    </source>
</evidence>
<evidence type="ECO:0000256" key="2">
    <source>
        <dbReference type="ARBA" id="ARBA00022694"/>
    </source>
</evidence>
<comment type="catalytic activity">
    <reaction evidence="7">
        <text>Endonucleolytic cleavage of RNA, removing 5'-extranucleotides from tRNA precursor.</text>
        <dbReference type="EC" id="3.1.26.5"/>
    </reaction>
</comment>
<evidence type="ECO:0000256" key="4">
    <source>
        <dbReference type="ARBA" id="ARBA00022759"/>
    </source>
</evidence>
<dbReference type="Gene3D" id="3.30.230.10">
    <property type="match status" value="1"/>
</dbReference>
<comment type="caution">
    <text evidence="9">The sequence shown here is derived from an EMBL/GenBank/DDBJ whole genome shotgun (WGS) entry which is preliminary data.</text>
</comment>
<protein>
    <recommendedName>
        <fullName evidence="7 8">Ribonuclease P protein component</fullName>
        <shortName evidence="7">RNase P protein</shortName>
        <shortName evidence="7">RNaseP protein</shortName>
        <ecNumber evidence="7 8">3.1.26.5</ecNumber>
    </recommendedName>
    <alternativeName>
        <fullName evidence="7">Protein C5</fullName>
    </alternativeName>
</protein>
<sequence>MSKNASFPRSERLVHTKEYRHVFKKGKKFHDSGISLYCFKLENNDLGKLGVIISRKAVRKATQRNRMKRVVREFFRKRKANRIQGNQIIVRVEEGCKSFKNKELQQIVEKLFFRAGILAKTN</sequence>
<organism evidence="9 10">
    <name type="scientific">Candidatus Danuiimicrobium aquiferis</name>
    <dbReference type="NCBI Taxonomy" id="1801832"/>
    <lineage>
        <taxon>Bacteria</taxon>
        <taxon>Pseudomonadati</taxon>
        <taxon>Candidatus Omnitrophota</taxon>
        <taxon>Candidatus Danuiimicrobium</taxon>
    </lineage>
</organism>
<dbReference type="SUPFAM" id="SSF54211">
    <property type="entry name" value="Ribosomal protein S5 domain 2-like"/>
    <property type="match status" value="1"/>
</dbReference>
<keyword evidence="5 7" id="KW-0378">Hydrolase</keyword>
<proteinExistence type="inferred from homology"/>
<dbReference type="Proteomes" id="UP000178187">
    <property type="component" value="Unassembled WGS sequence"/>
</dbReference>
<dbReference type="GO" id="GO:0001682">
    <property type="term" value="P:tRNA 5'-leader removal"/>
    <property type="evidence" value="ECO:0007669"/>
    <property type="project" value="UniProtKB-UniRule"/>
</dbReference>
<dbReference type="GO" id="GO:0004526">
    <property type="term" value="F:ribonuclease P activity"/>
    <property type="evidence" value="ECO:0007669"/>
    <property type="project" value="UniProtKB-UniRule"/>
</dbReference>